<name>K6H7G1_9BACT</name>
<comment type="similarity">
    <text evidence="2 7">Belongs to the DedA family.</text>
</comment>
<accession>K6H7G1</accession>
<evidence type="ECO:0000256" key="1">
    <source>
        <dbReference type="ARBA" id="ARBA00004651"/>
    </source>
</evidence>
<dbReference type="Proteomes" id="UP000006272">
    <property type="component" value="Unassembled WGS sequence"/>
</dbReference>
<sequence length="219" mass="24437">MDLVMQLVDMVLHVDRHLNALAADYGTWTYFILFMIVFCETGLVVTPFLPGDSLLFATGALCAGGVLNPHLICILLVSAAFIGDNLNYWIGRRVGPAVFEREKTRFFKKEYLLRAHAFYEKHGGKTIILARFVPIVRTFSPFVAGIARMAYPQFLAYSIGGAVIWVSFFVYTGFFFGNMPFIKRNFSIVVLAIIVISVLPGVIEYLRHKKAAAAEVAGK</sequence>
<proteinExistence type="inferred from homology"/>
<gene>
    <name evidence="9" type="ORF">B193_2865</name>
</gene>
<dbReference type="AlphaFoldDB" id="K6H7G1"/>
<feature type="transmembrane region" description="Helical" evidence="7">
    <location>
        <begin position="56"/>
        <end position="82"/>
    </location>
</feature>
<keyword evidence="4 7" id="KW-0812">Transmembrane</keyword>
<evidence type="ECO:0000259" key="8">
    <source>
        <dbReference type="Pfam" id="PF09335"/>
    </source>
</evidence>
<dbReference type="NCBIfam" id="NF008102">
    <property type="entry name" value="PRK10847.1"/>
    <property type="match status" value="1"/>
</dbReference>
<organism evidence="9 10">
    <name type="scientific">Solidesulfovibrio magneticus str. Maddingley MBC34</name>
    <dbReference type="NCBI Taxonomy" id="1206767"/>
    <lineage>
        <taxon>Bacteria</taxon>
        <taxon>Pseudomonadati</taxon>
        <taxon>Thermodesulfobacteriota</taxon>
        <taxon>Desulfovibrionia</taxon>
        <taxon>Desulfovibrionales</taxon>
        <taxon>Desulfovibrionaceae</taxon>
        <taxon>Solidesulfovibrio</taxon>
    </lineage>
</organism>
<feature type="transmembrane region" description="Helical" evidence="7">
    <location>
        <begin position="186"/>
        <end position="206"/>
    </location>
</feature>
<keyword evidence="5 7" id="KW-1133">Transmembrane helix</keyword>
<feature type="transmembrane region" description="Helical" evidence="7">
    <location>
        <begin position="28"/>
        <end position="49"/>
    </location>
</feature>
<dbReference type="Pfam" id="PF09335">
    <property type="entry name" value="VTT_dom"/>
    <property type="match status" value="1"/>
</dbReference>
<protein>
    <submittedName>
        <fullName evidence="9">Putative membrane-associated protein</fullName>
    </submittedName>
</protein>
<evidence type="ECO:0000256" key="7">
    <source>
        <dbReference type="RuleBase" id="RU367016"/>
    </source>
</evidence>
<evidence type="ECO:0000256" key="5">
    <source>
        <dbReference type="ARBA" id="ARBA00022989"/>
    </source>
</evidence>
<feature type="domain" description="VTT" evidence="8">
    <location>
        <begin position="49"/>
        <end position="173"/>
    </location>
</feature>
<dbReference type="GO" id="GO:0005886">
    <property type="term" value="C:plasma membrane"/>
    <property type="evidence" value="ECO:0007669"/>
    <property type="project" value="UniProtKB-SubCell"/>
</dbReference>
<comment type="caution">
    <text evidence="9">The sequence shown here is derived from an EMBL/GenBank/DDBJ whole genome shotgun (WGS) entry which is preliminary data.</text>
</comment>
<feature type="transmembrane region" description="Helical" evidence="7">
    <location>
        <begin position="154"/>
        <end position="174"/>
    </location>
</feature>
<keyword evidence="6 7" id="KW-0472">Membrane</keyword>
<dbReference type="InterPro" id="IPR032816">
    <property type="entry name" value="VTT_dom"/>
</dbReference>
<reference evidence="9 10" key="1">
    <citation type="submission" date="2012-07" db="EMBL/GenBank/DDBJ databases">
        <title>Draft genome sequence of Desulfovibrio magneticus str. Maddingley MBC34 obtained from a metagenomic sequence of a methanogenic enrichment isolated from coal-seam formation water in Victoria, Australia.</title>
        <authorList>
            <person name="Greenfield P."/>
            <person name="Hendry P."/>
            <person name="Li D."/>
            <person name="Rosewarne C.P."/>
            <person name="Tran-Dinh N."/>
            <person name="Elbourne L.D.H."/>
            <person name="Paulsen I.T."/>
            <person name="Midgley D.J."/>
        </authorList>
    </citation>
    <scope>NUCLEOTIDE SEQUENCE [LARGE SCALE GENOMIC DNA]</scope>
    <source>
        <strain evidence="10">Maddingley MBC34</strain>
    </source>
</reference>
<evidence type="ECO:0000256" key="4">
    <source>
        <dbReference type="ARBA" id="ARBA00022692"/>
    </source>
</evidence>
<dbReference type="PANTHER" id="PTHR30353">
    <property type="entry name" value="INNER MEMBRANE PROTEIN DEDA-RELATED"/>
    <property type="match status" value="1"/>
</dbReference>
<comment type="subcellular location">
    <subcellularLocation>
        <location evidence="1 7">Cell membrane</location>
        <topology evidence="1 7">Multi-pass membrane protein</topology>
    </subcellularLocation>
</comment>
<dbReference type="InterPro" id="IPR032818">
    <property type="entry name" value="DedA-like"/>
</dbReference>
<evidence type="ECO:0000313" key="9">
    <source>
        <dbReference type="EMBL" id="EKO38443.1"/>
    </source>
</evidence>
<evidence type="ECO:0000313" key="10">
    <source>
        <dbReference type="Proteomes" id="UP000006272"/>
    </source>
</evidence>
<dbReference type="EMBL" id="ALAO01000249">
    <property type="protein sequence ID" value="EKO38443.1"/>
    <property type="molecule type" value="Genomic_DNA"/>
</dbReference>
<evidence type="ECO:0000256" key="2">
    <source>
        <dbReference type="ARBA" id="ARBA00010792"/>
    </source>
</evidence>
<dbReference type="PATRIC" id="fig|1206767.3.peg.2814"/>
<dbReference type="InterPro" id="IPR058127">
    <property type="entry name" value="DedA"/>
</dbReference>
<keyword evidence="3 7" id="KW-1003">Cell membrane</keyword>
<dbReference type="PANTHER" id="PTHR30353:SF0">
    <property type="entry name" value="TRANSMEMBRANE PROTEIN"/>
    <property type="match status" value="1"/>
</dbReference>
<evidence type="ECO:0000256" key="3">
    <source>
        <dbReference type="ARBA" id="ARBA00022475"/>
    </source>
</evidence>
<evidence type="ECO:0000256" key="6">
    <source>
        <dbReference type="ARBA" id="ARBA00023136"/>
    </source>
</evidence>